<reference evidence="2" key="2">
    <citation type="submission" date="2021-04" db="EMBL/GenBank/DDBJ databases">
        <authorList>
            <person name="Gilroy R."/>
        </authorList>
    </citation>
    <scope>NUCLEOTIDE SEQUENCE</scope>
    <source>
        <strain evidence="2">CHK185-5351</strain>
    </source>
</reference>
<evidence type="ECO:0000313" key="2">
    <source>
        <dbReference type="EMBL" id="HJC15809.1"/>
    </source>
</evidence>
<keyword evidence="1" id="KW-1133">Transmembrane helix</keyword>
<protein>
    <submittedName>
        <fullName evidence="2">Uncharacterized protein</fullName>
    </submittedName>
</protein>
<proteinExistence type="predicted"/>
<feature type="transmembrane region" description="Helical" evidence="1">
    <location>
        <begin position="6"/>
        <end position="28"/>
    </location>
</feature>
<feature type="transmembrane region" description="Helical" evidence="1">
    <location>
        <begin position="323"/>
        <end position="343"/>
    </location>
</feature>
<sequence>MTELFMAGICFGLLFFIMFCFGHFVFLFAGSEEGMSIQHLLISGFIIYFFLFEFFAFPMMILKLPLNILSAVWGVTVAVLVLLVCLKFGKRWIQVWKKRKKQGHSFSFYLMLLLIGLQCVFVALWSDNSADAAYYVANVSANVATNTINIYEPFTGVQMDRFYTRYLFGMYPVHNSVVCQLTGIHPLLYTKTVTSVVTVFLSYTVYAQIGRKLFSGCRENVWKFLCFLSVIQFFFHTVYSNASFLLMRGYEGKAILANVVLPFVLYLGLCLYDDIQNKRIWLMVFCAGIAGVDISMSALSIVPVAVTAVCISVIIARRAWRCLKYYIVCVLPSVGFIIVYLLVSRGYLVLAI</sequence>
<gene>
    <name evidence="2" type="ORF">H9705_08295</name>
</gene>
<name>A0A9D2SNL4_9FIRM</name>
<organism evidence="2 3">
    <name type="scientific">Candidatus Fusicatenibacter intestinigallinarum</name>
    <dbReference type="NCBI Taxonomy" id="2838598"/>
    <lineage>
        <taxon>Bacteria</taxon>
        <taxon>Bacillati</taxon>
        <taxon>Bacillota</taxon>
        <taxon>Clostridia</taxon>
        <taxon>Lachnospirales</taxon>
        <taxon>Lachnospiraceae</taxon>
        <taxon>Fusicatenibacter</taxon>
    </lineage>
</organism>
<feature type="transmembrane region" description="Helical" evidence="1">
    <location>
        <begin position="40"/>
        <end position="62"/>
    </location>
</feature>
<reference evidence="2" key="1">
    <citation type="journal article" date="2021" name="PeerJ">
        <title>Extensive microbial diversity within the chicken gut microbiome revealed by metagenomics and culture.</title>
        <authorList>
            <person name="Gilroy R."/>
            <person name="Ravi A."/>
            <person name="Getino M."/>
            <person name="Pursley I."/>
            <person name="Horton D.L."/>
            <person name="Alikhan N.F."/>
            <person name="Baker D."/>
            <person name="Gharbi K."/>
            <person name="Hall N."/>
            <person name="Watson M."/>
            <person name="Adriaenssens E.M."/>
            <person name="Foster-Nyarko E."/>
            <person name="Jarju S."/>
            <person name="Secka A."/>
            <person name="Antonio M."/>
            <person name="Oren A."/>
            <person name="Chaudhuri R.R."/>
            <person name="La Ragione R."/>
            <person name="Hildebrand F."/>
            <person name="Pallen M.J."/>
        </authorList>
    </citation>
    <scope>NUCLEOTIDE SEQUENCE</scope>
    <source>
        <strain evidence="2">CHK185-5351</strain>
    </source>
</reference>
<dbReference type="AlphaFoldDB" id="A0A9D2SNL4"/>
<dbReference type="EMBL" id="DWWU01000036">
    <property type="protein sequence ID" value="HJC15809.1"/>
    <property type="molecule type" value="Genomic_DNA"/>
</dbReference>
<evidence type="ECO:0000256" key="1">
    <source>
        <dbReference type="SAM" id="Phobius"/>
    </source>
</evidence>
<feature type="transmembrane region" description="Helical" evidence="1">
    <location>
        <begin position="106"/>
        <end position="125"/>
    </location>
</feature>
<comment type="caution">
    <text evidence="2">The sequence shown here is derived from an EMBL/GenBank/DDBJ whole genome shotgun (WGS) entry which is preliminary data.</text>
</comment>
<dbReference type="Proteomes" id="UP000823849">
    <property type="component" value="Unassembled WGS sequence"/>
</dbReference>
<accession>A0A9D2SNL4</accession>
<feature type="transmembrane region" description="Helical" evidence="1">
    <location>
        <begin position="221"/>
        <end position="242"/>
    </location>
</feature>
<dbReference type="InterPro" id="IPR045723">
    <property type="entry name" value="DUF6077"/>
</dbReference>
<evidence type="ECO:0000313" key="3">
    <source>
        <dbReference type="Proteomes" id="UP000823849"/>
    </source>
</evidence>
<feature type="transmembrane region" description="Helical" evidence="1">
    <location>
        <begin position="188"/>
        <end position="209"/>
    </location>
</feature>
<feature type="transmembrane region" description="Helical" evidence="1">
    <location>
        <begin position="284"/>
        <end position="317"/>
    </location>
</feature>
<feature type="transmembrane region" description="Helical" evidence="1">
    <location>
        <begin position="254"/>
        <end position="272"/>
    </location>
</feature>
<keyword evidence="1" id="KW-0472">Membrane</keyword>
<keyword evidence="1" id="KW-0812">Transmembrane</keyword>
<feature type="transmembrane region" description="Helical" evidence="1">
    <location>
        <begin position="68"/>
        <end position="86"/>
    </location>
</feature>
<dbReference type="Pfam" id="PF19554">
    <property type="entry name" value="DUF6077"/>
    <property type="match status" value="1"/>
</dbReference>